<dbReference type="Gene3D" id="2.60.200.40">
    <property type="match status" value="1"/>
</dbReference>
<evidence type="ECO:0000256" key="3">
    <source>
        <dbReference type="ARBA" id="ARBA00022777"/>
    </source>
</evidence>
<dbReference type="GO" id="GO:0007200">
    <property type="term" value="P:phospholipase C-activating G protein-coupled receptor signaling pathway"/>
    <property type="evidence" value="ECO:0007669"/>
    <property type="project" value="InterPro"/>
</dbReference>
<accession>A0AAV4B096</accession>
<keyword evidence="1" id="KW-0808">Transferase</keyword>
<name>A0AAV4B096_9GAST</name>
<dbReference type="Pfam" id="PF00609">
    <property type="entry name" value="DAGK_acc"/>
    <property type="match status" value="1"/>
</dbReference>
<dbReference type="PANTHER" id="PTHR11255">
    <property type="entry name" value="DIACYLGLYCEROL KINASE"/>
    <property type="match status" value="1"/>
</dbReference>
<dbReference type="EMBL" id="BLXT01004423">
    <property type="protein sequence ID" value="GFO12495.1"/>
    <property type="molecule type" value="Genomic_DNA"/>
</dbReference>
<dbReference type="GO" id="GO:0016020">
    <property type="term" value="C:membrane"/>
    <property type="evidence" value="ECO:0007669"/>
    <property type="project" value="TreeGrafter"/>
</dbReference>
<keyword evidence="7" id="KW-1185">Reference proteome</keyword>
<dbReference type="AlphaFoldDB" id="A0AAV4B096"/>
<keyword evidence="4" id="KW-0067">ATP-binding</keyword>
<dbReference type="PANTHER" id="PTHR11255:SF118">
    <property type="entry name" value="DIACYLGLYCEROL KINASE EPSILON"/>
    <property type="match status" value="1"/>
</dbReference>
<dbReference type="SMART" id="SM00045">
    <property type="entry name" value="DAGKa"/>
    <property type="match status" value="1"/>
</dbReference>
<evidence type="ECO:0000256" key="2">
    <source>
        <dbReference type="ARBA" id="ARBA00022741"/>
    </source>
</evidence>
<dbReference type="InterPro" id="IPR000756">
    <property type="entry name" value="Diacylglycerol_kin_accessory"/>
</dbReference>
<evidence type="ECO:0000313" key="6">
    <source>
        <dbReference type="EMBL" id="GFO12495.1"/>
    </source>
</evidence>
<feature type="domain" description="Diacylglycerol kinase accessory" evidence="5">
    <location>
        <begin position="13"/>
        <end position="141"/>
    </location>
</feature>
<dbReference type="GO" id="GO:0005524">
    <property type="term" value="F:ATP binding"/>
    <property type="evidence" value="ECO:0007669"/>
    <property type="project" value="UniProtKB-KW"/>
</dbReference>
<gene>
    <name evidence="6" type="ORF">PoB_003900000</name>
</gene>
<sequence length="177" mass="19326">MVHKTVDTVDPPISRPAIVPLTRSEVRNTVAQDDTGCYVPSTHVPSRQRHKCFALENCVQKNKNQDGYDLPPHRYGYRNPDRAGDETRYDDGILEVMGLFSSFHIAQLQIGLATPLRLGQASTVKITLHGGNAPMQVDGEPWEQHPASITITHRGCAAMRALGEAGLRGSSIGNSSL</sequence>
<protein>
    <submittedName>
        <fullName evidence="6">Diacylglycerol kinase</fullName>
    </submittedName>
</protein>
<keyword evidence="2" id="KW-0547">Nucleotide-binding</keyword>
<organism evidence="6 7">
    <name type="scientific">Plakobranchus ocellatus</name>
    <dbReference type="NCBI Taxonomy" id="259542"/>
    <lineage>
        <taxon>Eukaryota</taxon>
        <taxon>Metazoa</taxon>
        <taxon>Spiralia</taxon>
        <taxon>Lophotrochozoa</taxon>
        <taxon>Mollusca</taxon>
        <taxon>Gastropoda</taxon>
        <taxon>Heterobranchia</taxon>
        <taxon>Euthyneura</taxon>
        <taxon>Panpulmonata</taxon>
        <taxon>Sacoglossa</taxon>
        <taxon>Placobranchoidea</taxon>
        <taxon>Plakobranchidae</taxon>
        <taxon>Plakobranchus</taxon>
    </lineage>
</organism>
<evidence type="ECO:0000256" key="4">
    <source>
        <dbReference type="ARBA" id="ARBA00022840"/>
    </source>
</evidence>
<dbReference type="InterPro" id="IPR016064">
    <property type="entry name" value="NAD/diacylglycerol_kinase_sf"/>
</dbReference>
<dbReference type="GO" id="GO:0004143">
    <property type="term" value="F:ATP-dependent diacylglycerol kinase activity"/>
    <property type="evidence" value="ECO:0007669"/>
    <property type="project" value="InterPro"/>
</dbReference>
<evidence type="ECO:0000256" key="1">
    <source>
        <dbReference type="ARBA" id="ARBA00022679"/>
    </source>
</evidence>
<reference evidence="6 7" key="1">
    <citation type="journal article" date="2021" name="Elife">
        <title>Chloroplast acquisition without the gene transfer in kleptoplastic sea slugs, Plakobranchus ocellatus.</title>
        <authorList>
            <person name="Maeda T."/>
            <person name="Takahashi S."/>
            <person name="Yoshida T."/>
            <person name="Shimamura S."/>
            <person name="Takaki Y."/>
            <person name="Nagai Y."/>
            <person name="Toyoda A."/>
            <person name="Suzuki Y."/>
            <person name="Arimoto A."/>
            <person name="Ishii H."/>
            <person name="Satoh N."/>
            <person name="Nishiyama T."/>
            <person name="Hasebe M."/>
            <person name="Maruyama T."/>
            <person name="Minagawa J."/>
            <person name="Obokata J."/>
            <person name="Shigenobu S."/>
        </authorList>
    </citation>
    <scope>NUCLEOTIDE SEQUENCE [LARGE SCALE GENOMIC DNA]</scope>
</reference>
<keyword evidence="3 6" id="KW-0418">Kinase</keyword>
<evidence type="ECO:0000259" key="5">
    <source>
        <dbReference type="SMART" id="SM00045"/>
    </source>
</evidence>
<evidence type="ECO:0000313" key="7">
    <source>
        <dbReference type="Proteomes" id="UP000735302"/>
    </source>
</evidence>
<comment type="caution">
    <text evidence="6">The sequence shown here is derived from an EMBL/GenBank/DDBJ whole genome shotgun (WGS) entry which is preliminary data.</text>
</comment>
<dbReference type="InterPro" id="IPR037607">
    <property type="entry name" value="DGK"/>
</dbReference>
<dbReference type="Proteomes" id="UP000735302">
    <property type="component" value="Unassembled WGS sequence"/>
</dbReference>
<dbReference type="SUPFAM" id="SSF111331">
    <property type="entry name" value="NAD kinase/diacylglycerol kinase-like"/>
    <property type="match status" value="1"/>
</dbReference>
<proteinExistence type="predicted"/>